<evidence type="ECO:0000313" key="3">
    <source>
        <dbReference type="EMBL" id="CAG8976852.1"/>
    </source>
</evidence>
<organism evidence="3 4">
    <name type="scientific">Hymenoscyphus albidus</name>
    <dbReference type="NCBI Taxonomy" id="595503"/>
    <lineage>
        <taxon>Eukaryota</taxon>
        <taxon>Fungi</taxon>
        <taxon>Dikarya</taxon>
        <taxon>Ascomycota</taxon>
        <taxon>Pezizomycotina</taxon>
        <taxon>Leotiomycetes</taxon>
        <taxon>Helotiales</taxon>
        <taxon>Helotiaceae</taxon>
        <taxon>Hymenoscyphus</taxon>
    </lineage>
</organism>
<evidence type="ECO:0000256" key="1">
    <source>
        <dbReference type="SAM" id="MobiDB-lite"/>
    </source>
</evidence>
<dbReference type="AlphaFoldDB" id="A0A9N9LQP7"/>
<feature type="region of interest" description="Disordered" evidence="1">
    <location>
        <begin position="47"/>
        <end position="66"/>
    </location>
</feature>
<evidence type="ECO:0000313" key="4">
    <source>
        <dbReference type="Proteomes" id="UP000701801"/>
    </source>
</evidence>
<evidence type="ECO:0000256" key="2">
    <source>
        <dbReference type="SAM" id="SignalP"/>
    </source>
</evidence>
<accession>A0A9N9LQP7</accession>
<dbReference type="Proteomes" id="UP000701801">
    <property type="component" value="Unassembled WGS sequence"/>
</dbReference>
<proteinExistence type="predicted"/>
<feature type="chain" id="PRO_5040342630" evidence="2">
    <location>
        <begin position="22"/>
        <end position="84"/>
    </location>
</feature>
<protein>
    <submittedName>
        <fullName evidence="3">Uncharacterized protein</fullName>
    </submittedName>
</protein>
<dbReference type="EMBL" id="CAJVRM010000195">
    <property type="protein sequence ID" value="CAG8976852.1"/>
    <property type="molecule type" value="Genomic_DNA"/>
</dbReference>
<feature type="signal peptide" evidence="2">
    <location>
        <begin position="1"/>
        <end position="21"/>
    </location>
</feature>
<name>A0A9N9LQP7_9HELO</name>
<sequence length="84" mass="9098">MQFINIPTALLLLTSVLSVTAAPVALDGLQASSQYEKCKKELTPENINKDIARHNGQTLSPEETQADIKKHAAEYGLDKPKGGH</sequence>
<keyword evidence="4" id="KW-1185">Reference proteome</keyword>
<comment type="caution">
    <text evidence="3">The sequence shown here is derived from an EMBL/GenBank/DDBJ whole genome shotgun (WGS) entry which is preliminary data.</text>
</comment>
<gene>
    <name evidence="3" type="ORF">HYALB_00003461</name>
</gene>
<reference evidence="3" key="1">
    <citation type="submission" date="2021-07" db="EMBL/GenBank/DDBJ databases">
        <authorList>
            <person name="Durling M."/>
        </authorList>
    </citation>
    <scope>NUCLEOTIDE SEQUENCE</scope>
</reference>
<keyword evidence="2" id="KW-0732">Signal</keyword>